<dbReference type="GO" id="GO:0012506">
    <property type="term" value="C:vesicle membrane"/>
    <property type="evidence" value="ECO:0007669"/>
    <property type="project" value="InterPro"/>
</dbReference>
<name>A0A480AAA0_9CYAN</name>
<evidence type="ECO:0000256" key="3">
    <source>
        <dbReference type="ARBA" id="ARBA00035646"/>
    </source>
</evidence>
<comment type="subcellular location">
    <subcellularLocation>
        <location evidence="2">Gas vesicle</location>
    </subcellularLocation>
</comment>
<evidence type="ECO:0000313" key="7">
    <source>
        <dbReference type="Proteomes" id="UP000299367"/>
    </source>
</evidence>
<dbReference type="PANTHER" id="PTHR35344">
    <property type="entry name" value="GAS VESICLE STRUCTURAL PROTEIN 2-RELATED"/>
    <property type="match status" value="1"/>
</dbReference>
<comment type="caution">
    <text evidence="6">The sequence shown here is derived from an EMBL/GenBank/DDBJ whole genome shotgun (WGS) entry which is preliminary data.</text>
</comment>
<dbReference type="AlphaFoldDB" id="A0A480AAA0"/>
<dbReference type="RefSeq" id="WP_236097093.1">
    <property type="nucleotide sequence ID" value="NZ_BJCF01000013.1"/>
</dbReference>
<feature type="region of interest" description="Disordered" evidence="5">
    <location>
        <begin position="1"/>
        <end position="23"/>
    </location>
</feature>
<keyword evidence="1" id="KW-0304">Gas vesicle</keyword>
<evidence type="ECO:0000313" key="6">
    <source>
        <dbReference type="EMBL" id="GCL41837.1"/>
    </source>
</evidence>
<evidence type="ECO:0000256" key="2">
    <source>
        <dbReference type="ARBA" id="ARBA00035108"/>
    </source>
</evidence>
<reference evidence="7" key="1">
    <citation type="submission" date="2019-02" db="EMBL/GenBank/DDBJ databases">
        <title>Draft genome sequence of Dolichospermum planctonicum NIES-80.</title>
        <authorList>
            <person name="Yamaguchi H."/>
            <person name="Suzuki S."/>
            <person name="Kawachi M."/>
        </authorList>
    </citation>
    <scope>NUCLEOTIDE SEQUENCE [LARGE SCALE GENOMIC DNA]</scope>
    <source>
        <strain evidence="7">NIES-80</strain>
    </source>
</reference>
<dbReference type="PANTHER" id="PTHR35344:SF4">
    <property type="entry name" value="GAS VESICLE PROTEIN A1"/>
    <property type="match status" value="1"/>
</dbReference>
<feature type="coiled-coil region" evidence="4">
    <location>
        <begin position="88"/>
        <end position="115"/>
    </location>
</feature>
<proteinExistence type="inferred from homology"/>
<dbReference type="Proteomes" id="UP000299367">
    <property type="component" value="Unassembled WGS sequence"/>
</dbReference>
<dbReference type="GO" id="GO:0005198">
    <property type="term" value="F:structural molecule activity"/>
    <property type="evidence" value="ECO:0007669"/>
    <property type="project" value="InterPro"/>
</dbReference>
<evidence type="ECO:0000256" key="5">
    <source>
        <dbReference type="SAM" id="MobiDB-lite"/>
    </source>
</evidence>
<dbReference type="InterPro" id="IPR050530">
    <property type="entry name" value="GvpA"/>
</dbReference>
<dbReference type="GO" id="GO:0031411">
    <property type="term" value="C:gas vesicle"/>
    <property type="evidence" value="ECO:0007669"/>
    <property type="project" value="UniProtKB-SubCell"/>
</dbReference>
<comment type="similarity">
    <text evidence="3">Belongs to the gas vesicle GvpA family.</text>
</comment>
<dbReference type="PROSITE" id="PS00234">
    <property type="entry name" value="GAS_VESICLE_A_1"/>
    <property type="match status" value="1"/>
</dbReference>
<dbReference type="InterPro" id="IPR000638">
    <property type="entry name" value="Gas-vesicle_GvpA-like"/>
</dbReference>
<sequence length="245" mass="27220">MNSNPTLPTRHQTNSSRTINTSTQGSTLADILERVLDKGIVIAGDISISIASTELINIRIRLLISSVDKAKEMGINWWENDPYLSAKAQGLVAENEQLRHRLETLESKLNLLTSSSSLNEEIPLPTDTKDDFFQEKEDNLSPLDAPIEVLDFQAQTSQEDSSPVDTQVEIMDIQVEGNQETPLSLNPTIEITDFQSETSEETSPIDLQVESNQETPLSLNPTIEITDFQPENSEETSPIEPTIDL</sequence>
<dbReference type="InterPro" id="IPR018493">
    <property type="entry name" value="GvpA-like_CS"/>
</dbReference>
<organism evidence="6 7">
    <name type="scientific">Dolichospermum planctonicum</name>
    <dbReference type="NCBI Taxonomy" id="136072"/>
    <lineage>
        <taxon>Bacteria</taxon>
        <taxon>Bacillati</taxon>
        <taxon>Cyanobacteriota</taxon>
        <taxon>Cyanophyceae</taxon>
        <taxon>Nostocales</taxon>
        <taxon>Aphanizomenonaceae</taxon>
        <taxon>Dolichospermum</taxon>
    </lineage>
</organism>
<evidence type="ECO:0000256" key="4">
    <source>
        <dbReference type="SAM" id="Coils"/>
    </source>
</evidence>
<keyword evidence="4" id="KW-0175">Coiled coil</keyword>
<protein>
    <submittedName>
        <fullName evidence="6">Gas vesicle protein GvpJ</fullName>
    </submittedName>
</protein>
<gene>
    <name evidence="6" type="primary">gvpJ</name>
    <name evidence="6" type="ORF">NIES80_15340</name>
</gene>
<accession>A0A480AAA0</accession>
<evidence type="ECO:0000256" key="1">
    <source>
        <dbReference type="ARBA" id="ARBA00022987"/>
    </source>
</evidence>
<dbReference type="EMBL" id="BJCF01000013">
    <property type="protein sequence ID" value="GCL41837.1"/>
    <property type="molecule type" value="Genomic_DNA"/>
</dbReference>
<dbReference type="Pfam" id="PF00741">
    <property type="entry name" value="Gas_vesicle"/>
    <property type="match status" value="1"/>
</dbReference>